<feature type="signal peptide" evidence="1">
    <location>
        <begin position="1"/>
        <end position="22"/>
    </location>
</feature>
<dbReference type="AlphaFoldDB" id="A0A498C619"/>
<evidence type="ECO:0000256" key="1">
    <source>
        <dbReference type="SAM" id="SignalP"/>
    </source>
</evidence>
<keyword evidence="1" id="KW-0732">Signal</keyword>
<proteinExistence type="predicted"/>
<dbReference type="RefSeq" id="WP_211328246.1">
    <property type="nucleotide sequence ID" value="NZ_RCDA01000001.1"/>
</dbReference>
<organism evidence="2 3">
    <name type="scientific">Alkalispirillum mobile</name>
    <dbReference type="NCBI Taxonomy" id="85925"/>
    <lineage>
        <taxon>Bacteria</taxon>
        <taxon>Pseudomonadati</taxon>
        <taxon>Pseudomonadota</taxon>
        <taxon>Gammaproteobacteria</taxon>
        <taxon>Chromatiales</taxon>
        <taxon>Ectothiorhodospiraceae</taxon>
        <taxon>Alkalispirillum</taxon>
    </lineage>
</organism>
<reference evidence="2 3" key="1">
    <citation type="submission" date="2018-10" db="EMBL/GenBank/DDBJ databases">
        <title>Genomic Encyclopedia of Type Strains, Phase IV (KMG-IV): sequencing the most valuable type-strain genomes for metagenomic binning, comparative biology and taxonomic classification.</title>
        <authorList>
            <person name="Goeker M."/>
        </authorList>
    </citation>
    <scope>NUCLEOTIDE SEQUENCE [LARGE SCALE GENOMIC DNA]</scope>
    <source>
        <strain evidence="2 3">DSM 12769</strain>
    </source>
</reference>
<accession>A0A498C619</accession>
<gene>
    <name evidence="2" type="ORF">DFR31_1650</name>
</gene>
<evidence type="ECO:0000313" key="2">
    <source>
        <dbReference type="EMBL" id="RLK51704.1"/>
    </source>
</evidence>
<dbReference type="InterPro" id="IPR017738">
    <property type="entry name" value="T6SS-assoc_VCA0118"/>
</dbReference>
<dbReference type="Proteomes" id="UP000275461">
    <property type="component" value="Unassembled WGS sequence"/>
</dbReference>
<sequence>MSHRPWMLPSLLIGLSLLPVTALLGADGPSAAACAGVASRAERLACYDALFPPNSDAAEPTSLESPLWQLAARQERGREQADAGLRVVEDADRVLLTAPALGTPPPRPTLVLACHNEITHFEIHLPEPAGVGRVDLTLRLGEARLRQTWRLRDGGRVLSGGRGLPAIETLRELLAGGTLSLQSNESHDLDGLRFDLNGLGEALQPLRAQCRW</sequence>
<dbReference type="NCBIfam" id="TIGR03360">
    <property type="entry name" value="VI_minor_1"/>
    <property type="match status" value="1"/>
</dbReference>
<dbReference type="EMBL" id="RCDA01000001">
    <property type="protein sequence ID" value="RLK51704.1"/>
    <property type="molecule type" value="Genomic_DNA"/>
</dbReference>
<name>A0A498C619_9GAMM</name>
<keyword evidence="3" id="KW-1185">Reference proteome</keyword>
<protein>
    <submittedName>
        <fullName evidence="2">Type VI secretion system protein VasI</fullName>
    </submittedName>
</protein>
<evidence type="ECO:0000313" key="3">
    <source>
        <dbReference type="Proteomes" id="UP000275461"/>
    </source>
</evidence>
<dbReference type="Pfam" id="PF11319">
    <property type="entry name" value="VasI"/>
    <property type="match status" value="1"/>
</dbReference>
<comment type="caution">
    <text evidence="2">The sequence shown here is derived from an EMBL/GenBank/DDBJ whole genome shotgun (WGS) entry which is preliminary data.</text>
</comment>
<feature type="chain" id="PRO_5019812699" evidence="1">
    <location>
        <begin position="23"/>
        <end position="212"/>
    </location>
</feature>